<name>A0A7X2LRV1_9BURK</name>
<proteinExistence type="predicted"/>
<accession>A0A7X2LRV1</accession>
<dbReference type="EMBL" id="WKJJ01000004">
    <property type="protein sequence ID" value="MRV71626.1"/>
    <property type="molecule type" value="Genomic_DNA"/>
</dbReference>
<sequence length="54" mass="5488">MTKVASSKTSGKSTDAVCTDVSAAPFEAGGAHRQAFPTVGGRVQERLTQPGKPA</sequence>
<comment type="caution">
    <text evidence="1">The sequence shown here is derived from an EMBL/GenBank/DDBJ whole genome shotgun (WGS) entry which is preliminary data.</text>
</comment>
<dbReference type="AlphaFoldDB" id="A0A7X2LRV1"/>
<keyword evidence="2" id="KW-1185">Reference proteome</keyword>
<gene>
    <name evidence="1" type="ORF">GJ700_07795</name>
</gene>
<dbReference type="RefSeq" id="WP_154372314.1">
    <property type="nucleotide sequence ID" value="NZ_WKJJ01000004.1"/>
</dbReference>
<dbReference type="Proteomes" id="UP000446768">
    <property type="component" value="Unassembled WGS sequence"/>
</dbReference>
<evidence type="ECO:0000313" key="2">
    <source>
        <dbReference type="Proteomes" id="UP000446768"/>
    </source>
</evidence>
<reference evidence="1 2" key="1">
    <citation type="submission" date="2019-11" db="EMBL/GenBank/DDBJ databases">
        <title>Novel species isolated from a subtropical stream in China.</title>
        <authorList>
            <person name="Lu H."/>
        </authorList>
    </citation>
    <scope>NUCLEOTIDE SEQUENCE [LARGE SCALE GENOMIC DNA]</scope>
    <source>
        <strain evidence="1 2">FT92W</strain>
    </source>
</reference>
<protein>
    <submittedName>
        <fullName evidence="1">Uncharacterized protein</fullName>
    </submittedName>
</protein>
<organism evidence="1 2">
    <name type="scientific">Pseudoduganella rivuli</name>
    <dbReference type="NCBI Taxonomy" id="2666085"/>
    <lineage>
        <taxon>Bacteria</taxon>
        <taxon>Pseudomonadati</taxon>
        <taxon>Pseudomonadota</taxon>
        <taxon>Betaproteobacteria</taxon>
        <taxon>Burkholderiales</taxon>
        <taxon>Oxalobacteraceae</taxon>
        <taxon>Telluria group</taxon>
        <taxon>Pseudoduganella</taxon>
    </lineage>
</organism>
<evidence type="ECO:0000313" key="1">
    <source>
        <dbReference type="EMBL" id="MRV71626.1"/>
    </source>
</evidence>